<reference evidence="2 3" key="1">
    <citation type="journal article" date="2019" name="Int. J. Syst. Evol. Microbiol.">
        <title>The Global Catalogue of Microorganisms (GCM) 10K type strain sequencing project: providing services to taxonomists for standard genome sequencing and annotation.</title>
        <authorList>
            <consortium name="The Broad Institute Genomics Platform"/>
            <consortium name="The Broad Institute Genome Sequencing Center for Infectious Disease"/>
            <person name="Wu L."/>
            <person name="Ma J."/>
        </authorList>
    </citation>
    <scope>NUCLEOTIDE SEQUENCE [LARGE SCALE GENOMIC DNA]</scope>
    <source>
        <strain evidence="2 3">JCM 30072</strain>
    </source>
</reference>
<feature type="domain" description="Ribbon-helix-helix protein CopG" evidence="1">
    <location>
        <begin position="10"/>
        <end position="48"/>
    </location>
</feature>
<proteinExistence type="predicted"/>
<evidence type="ECO:0000313" key="2">
    <source>
        <dbReference type="EMBL" id="MFC7057227.1"/>
    </source>
</evidence>
<dbReference type="Proteomes" id="UP001596445">
    <property type="component" value="Unassembled WGS sequence"/>
</dbReference>
<dbReference type="EMBL" id="JBHSZI010000001">
    <property type="protein sequence ID" value="MFC7057227.1"/>
    <property type="molecule type" value="Genomic_DNA"/>
</dbReference>
<dbReference type="RefSeq" id="WP_267162955.1">
    <property type="nucleotide sequence ID" value="NZ_CP112972.1"/>
</dbReference>
<comment type="caution">
    <text evidence="2">The sequence shown here is derived from an EMBL/GenBank/DDBJ whole genome shotgun (WGS) entry which is preliminary data.</text>
</comment>
<evidence type="ECO:0000313" key="3">
    <source>
        <dbReference type="Proteomes" id="UP001596445"/>
    </source>
</evidence>
<dbReference type="AlphaFoldDB" id="A0ABD5VZJ5"/>
<accession>A0ABD5VZJ5</accession>
<dbReference type="Pfam" id="PF01402">
    <property type="entry name" value="RHH_1"/>
    <property type="match status" value="1"/>
</dbReference>
<sequence length="148" mass="16679">MTMDWNPDSRISFGCSSDAIDALDEIADREGMNRSEKLRELVEDEIRKKTNVGGPAADLPDDDELAAAYQTLHEEVFAEHRSRPKMRMEEAESLLYSKQIPKDSVVDKLIKPLERQGYVTIGWGMSEVWIGVRPMDHQTDGEPAEATA</sequence>
<dbReference type="GeneID" id="76629053"/>
<gene>
    <name evidence="2" type="ORF">ACFQQG_02340</name>
</gene>
<protein>
    <submittedName>
        <fullName evidence="2">Ribbon-helix-helix domain-containing protein</fullName>
    </submittedName>
</protein>
<name>A0ABD5VZJ5_9EURY</name>
<dbReference type="InterPro" id="IPR002145">
    <property type="entry name" value="CopG"/>
</dbReference>
<keyword evidence="3" id="KW-1185">Reference proteome</keyword>
<evidence type="ECO:0000259" key="1">
    <source>
        <dbReference type="Pfam" id="PF01402"/>
    </source>
</evidence>
<organism evidence="2 3">
    <name type="scientific">Halovenus salina</name>
    <dbReference type="NCBI Taxonomy" id="1510225"/>
    <lineage>
        <taxon>Archaea</taxon>
        <taxon>Methanobacteriati</taxon>
        <taxon>Methanobacteriota</taxon>
        <taxon>Stenosarchaea group</taxon>
        <taxon>Halobacteria</taxon>
        <taxon>Halobacteriales</taxon>
        <taxon>Haloarculaceae</taxon>
        <taxon>Halovenus</taxon>
    </lineage>
</organism>